<protein>
    <recommendedName>
        <fullName evidence="3">N-terminal acetyltransferase B complex subunit MDM20 homolog</fullName>
    </recommendedName>
</protein>
<sequence>MSKSSDQVVLERRLKPIYDAIDGGNNKKAIQEAEKVLKKHPSTHTAKVLKALALIRSDKHTEAWPLIEEVESLKEDIDENTLQAMCHCFKEAYTPERISTLYERVCARFPKNEQYLTHLFMSYVRVRNYKLQQKTALSLFKEFQRNPYYFWNVMSIVMQAISGDKKLAQSMLYPLAEKMVVKMIESNSIQAEAECNLYVLILEGEGKFEQAARFLESDPLARRFMQQPVHFLFYRILSLHQKAGNHALVIERCISELKNDPDDWTLWTFLFDSAFERMKEETCSTEEKNTLIDRLVERVLSLIERTHTLGTGDRVRGIYLARLTLITRLLEQQLALRNQLGTLPLGEPLDHLVEYVSMFHAKPCCFTDIRSFVSLLGEHQVEPFLQRIAAIVNDVREKNDTSNEIIAEDVKWADIVCIRLRRAVGTDERMSALEKRTLCAHMVGMVQRCADSDLAAAAYAQLAAHLLWDLYTESEGSVALYELILMMEWVHSRHPSDPLCRLVLCRAYAIIGATAQLQKLMQSLDIKNVQRDTLGYLLFGLLEQYGRFNAGIIYYTELSVLFDQTEKEISECLTTAYKNGNFPQVPRLVEFLSKITKSIIAVGADIQSRALSACFAVEKIEHVVDTLNGDHEPIDFSVVEDNRDLNVIPSLNSGNPSKLIEEVKQRSYFEQVDSMKLRDLLLKCVASIAATKSSSTHMTSLLTQLRKHRDHCQNNYTDSVPQPELLQSPPPIFVGSFVSGAHIPLIDALLSSAIKVMKIIENTNSEGIVPVEEKLEDELPDVNVIEELVTRVAEGDLPPRGSLRMHIRIRHCSLALHTLALASIAVKLIERRLEGVIATSGVHRNKKGASKGARKHTALLRMNEVRASIHRGIRAVDELLIECQNALNADDLIPDISEHNTEEFAKILLSQKANVDSAIVASYACSLSDMRETVDRVLNPPWA</sequence>
<evidence type="ECO:0000313" key="6">
    <source>
        <dbReference type="WBParaSite" id="PgR010_g096_t04"/>
    </source>
</evidence>
<dbReference type="PANTHER" id="PTHR22767">
    <property type="entry name" value="N-TERMINAL ACETYLTRANSFERASE-RELATED"/>
    <property type="match status" value="1"/>
</dbReference>
<dbReference type="WBParaSite" id="PgR010_g096_t03">
    <property type="protein sequence ID" value="PgR010_g096_t03"/>
    <property type="gene ID" value="PgR010_g096"/>
</dbReference>
<reference evidence="5 6" key="1">
    <citation type="submission" date="2022-11" db="UniProtKB">
        <authorList>
            <consortium name="WormBaseParasite"/>
        </authorList>
    </citation>
    <scope>IDENTIFICATION</scope>
</reference>
<dbReference type="WBParaSite" id="PgR010_g096_t09">
    <property type="protein sequence ID" value="PgR010_g096_t09"/>
    <property type="gene ID" value="PgR010_g096"/>
</dbReference>
<dbReference type="Gene3D" id="1.25.40.1040">
    <property type="match status" value="1"/>
</dbReference>
<proteinExistence type="inferred from homology"/>
<evidence type="ECO:0000256" key="2">
    <source>
        <dbReference type="ARBA" id="ARBA00022803"/>
    </source>
</evidence>
<evidence type="ECO:0000313" key="5">
    <source>
        <dbReference type="WBParaSite" id="PgR010_g096_t03"/>
    </source>
</evidence>
<dbReference type="InterPro" id="IPR019183">
    <property type="entry name" value="NAA25_NatB_aux_su"/>
</dbReference>
<evidence type="ECO:0000256" key="3">
    <source>
        <dbReference type="ARBA" id="ARBA00029872"/>
    </source>
</evidence>
<dbReference type="WBParaSite" id="PgR010_g096_t05">
    <property type="protein sequence ID" value="PgR010_g096_t05"/>
    <property type="gene ID" value="PgR010_g096"/>
</dbReference>
<evidence type="ECO:0000256" key="1">
    <source>
        <dbReference type="ARBA" id="ARBA00006298"/>
    </source>
</evidence>
<dbReference type="SUPFAM" id="SSF48452">
    <property type="entry name" value="TPR-like"/>
    <property type="match status" value="1"/>
</dbReference>
<organism evidence="4 6">
    <name type="scientific">Parascaris univalens</name>
    <name type="common">Nematode worm</name>
    <dbReference type="NCBI Taxonomy" id="6257"/>
    <lineage>
        <taxon>Eukaryota</taxon>
        <taxon>Metazoa</taxon>
        <taxon>Ecdysozoa</taxon>
        <taxon>Nematoda</taxon>
        <taxon>Chromadorea</taxon>
        <taxon>Rhabditida</taxon>
        <taxon>Spirurina</taxon>
        <taxon>Ascaridomorpha</taxon>
        <taxon>Ascaridoidea</taxon>
        <taxon>Ascarididae</taxon>
        <taxon>Parascaris</taxon>
    </lineage>
</organism>
<comment type="similarity">
    <text evidence="1">Belongs to the MDM20/NAA25 family.</text>
</comment>
<dbReference type="WBParaSite" id="PgR010_g096_t04">
    <property type="protein sequence ID" value="PgR010_g096_t04"/>
    <property type="gene ID" value="PgR010_g096"/>
</dbReference>
<dbReference type="GO" id="GO:0031416">
    <property type="term" value="C:NatB complex"/>
    <property type="evidence" value="ECO:0007669"/>
    <property type="project" value="TreeGrafter"/>
</dbReference>
<dbReference type="PANTHER" id="PTHR22767:SF3">
    <property type="entry name" value="N-ALPHA-ACETYLTRANSFERASE 25, NATB AUXILIARY SUBUNIT"/>
    <property type="match status" value="1"/>
</dbReference>
<accession>A0A915AKX3</accession>
<keyword evidence="2" id="KW-0802">TPR repeat</keyword>
<name>A0A915AKX3_PARUN</name>
<evidence type="ECO:0000313" key="4">
    <source>
        <dbReference type="Proteomes" id="UP000887569"/>
    </source>
</evidence>
<dbReference type="AlphaFoldDB" id="A0A915AKX3"/>
<dbReference type="Proteomes" id="UP000887569">
    <property type="component" value="Unplaced"/>
</dbReference>
<keyword evidence="4" id="KW-1185">Reference proteome</keyword>
<dbReference type="Pfam" id="PF09797">
    <property type="entry name" value="NatB_MDM20"/>
    <property type="match status" value="1"/>
</dbReference>
<dbReference type="InterPro" id="IPR011990">
    <property type="entry name" value="TPR-like_helical_dom_sf"/>
</dbReference>